<dbReference type="InterPro" id="IPR043129">
    <property type="entry name" value="ATPase_NBD"/>
</dbReference>
<accession>A0A3L6L9U1</accession>
<name>A0A3L6L9U1_9TRYP</name>
<reference evidence="2" key="1">
    <citation type="submission" date="2018-09" db="EMBL/GenBank/DDBJ databases">
        <title>whole genome sequence of T. equiperdum IVM-t1 strain.</title>
        <authorList>
            <person name="Suganuma K."/>
        </authorList>
    </citation>
    <scope>NUCLEOTIDE SEQUENCE [LARGE SCALE GENOMIC DNA]</scope>
    <source>
        <strain evidence="2">IVM-t1</strain>
    </source>
</reference>
<dbReference type="EMBL" id="QSBY01000003">
    <property type="protein sequence ID" value="RHW73392.1"/>
    <property type="molecule type" value="Genomic_DNA"/>
</dbReference>
<dbReference type="InterPro" id="IPR004000">
    <property type="entry name" value="Actin"/>
</dbReference>
<dbReference type="SUPFAM" id="SSF53067">
    <property type="entry name" value="Actin-like ATPase domain"/>
    <property type="match status" value="1"/>
</dbReference>
<comment type="similarity">
    <text evidence="1">Belongs to the actin family.</text>
</comment>
<gene>
    <name evidence="2" type="ORF">DPX39_030029300</name>
</gene>
<sequence length="326" mass="34874">MDATCVIDYGSHTVKHTCISKADKNSAFEFNINEAPTQAFAANDSLDIVLFGRHVAELISDTCPAGSALTLCLLTDTWLPRRKRELLLKCCFECLGAKRVSLVDSVSTALFSSGETTGVCVDVGYGGVRAVPVVNGFPQSFLGEDVRSVGAKNTDTVLRRHIPQASEPVLLALKSRVCFVGDEPPAVSRQISLPDGSTFPMTLSPSVCREAGEALLYNAPTASAPNALRHMYQKSLLECPSLDRWVLVGAASGMAGVGRVLGEAMTHALTVTQREGPQYIAVKDPAHAAVCGGAILSQLSTFKKMCVTVEEYVEEGPHYCVRPKII</sequence>
<proteinExistence type="inferred from homology"/>
<dbReference type="Gene3D" id="3.30.420.40">
    <property type="match status" value="2"/>
</dbReference>
<dbReference type="PANTHER" id="PTHR11937">
    <property type="entry name" value="ACTIN"/>
    <property type="match status" value="1"/>
</dbReference>
<organism evidence="2">
    <name type="scientific">Trypanosoma brucei equiperdum</name>
    <dbReference type="NCBI Taxonomy" id="630700"/>
    <lineage>
        <taxon>Eukaryota</taxon>
        <taxon>Discoba</taxon>
        <taxon>Euglenozoa</taxon>
        <taxon>Kinetoplastea</taxon>
        <taxon>Metakinetoplastina</taxon>
        <taxon>Trypanosomatida</taxon>
        <taxon>Trypanosomatidae</taxon>
        <taxon>Trypanosoma</taxon>
    </lineage>
</organism>
<dbReference type="AlphaFoldDB" id="A0A3L6L9U1"/>
<comment type="caution">
    <text evidence="2">The sequence shown here is derived from an EMBL/GenBank/DDBJ whole genome shotgun (WGS) entry which is preliminary data.</text>
</comment>
<dbReference type="Pfam" id="PF00022">
    <property type="entry name" value="Actin"/>
    <property type="match status" value="2"/>
</dbReference>
<evidence type="ECO:0000256" key="1">
    <source>
        <dbReference type="RuleBase" id="RU000487"/>
    </source>
</evidence>
<dbReference type="Gene3D" id="3.90.640.10">
    <property type="entry name" value="Actin, Chain A, domain 4"/>
    <property type="match status" value="1"/>
</dbReference>
<protein>
    <submittedName>
        <fullName evidence="2">Actin-like protein</fullName>
    </submittedName>
</protein>
<dbReference type="Proteomes" id="UP000266743">
    <property type="component" value="Chromosome 3"/>
</dbReference>
<evidence type="ECO:0000313" key="2">
    <source>
        <dbReference type="EMBL" id="RHW73392.1"/>
    </source>
</evidence>
<dbReference type="SMART" id="SM00268">
    <property type="entry name" value="ACTIN"/>
    <property type="match status" value="1"/>
</dbReference>